<feature type="transmembrane region" description="Helical" evidence="5">
    <location>
        <begin position="5"/>
        <end position="23"/>
    </location>
</feature>
<proteinExistence type="predicted"/>
<evidence type="ECO:0000313" key="6">
    <source>
        <dbReference type="EMBL" id="MDR7151738.1"/>
    </source>
</evidence>
<reference evidence="6 7" key="1">
    <citation type="submission" date="2023-07" db="EMBL/GenBank/DDBJ databases">
        <title>Sorghum-associated microbial communities from plants grown in Nebraska, USA.</title>
        <authorList>
            <person name="Schachtman D."/>
        </authorList>
    </citation>
    <scope>NUCLEOTIDE SEQUENCE [LARGE SCALE GENOMIC DNA]</scope>
    <source>
        <strain evidence="6 7">4249</strain>
    </source>
</reference>
<evidence type="ECO:0000256" key="4">
    <source>
        <dbReference type="ARBA" id="ARBA00023136"/>
    </source>
</evidence>
<comment type="subcellular location">
    <subcellularLocation>
        <location evidence="1">Endomembrane system</location>
        <topology evidence="1">Multi-pass membrane protein</topology>
    </subcellularLocation>
</comment>
<feature type="transmembrane region" description="Helical" evidence="5">
    <location>
        <begin position="35"/>
        <end position="54"/>
    </location>
</feature>
<dbReference type="Proteomes" id="UP001265700">
    <property type="component" value="Unassembled WGS sequence"/>
</dbReference>
<dbReference type="Gene3D" id="1.20.120.1630">
    <property type="match status" value="1"/>
</dbReference>
<keyword evidence="7" id="KW-1185">Reference proteome</keyword>
<keyword evidence="2 5" id="KW-0812">Transmembrane</keyword>
<evidence type="ECO:0000256" key="5">
    <source>
        <dbReference type="SAM" id="Phobius"/>
    </source>
</evidence>
<evidence type="ECO:0000256" key="2">
    <source>
        <dbReference type="ARBA" id="ARBA00022692"/>
    </source>
</evidence>
<gene>
    <name evidence="6" type="ORF">J2W49_003714</name>
</gene>
<sequence>MKKLLLPPVIWFATVLLMLALHLHQPVAVWLPRPFNWIGLLLVVAGVGMAQWHARHFRRIGTNIDTFGEPGELTRDGLFRRTRNPMYMGMLMAMLGVAVVLGTLTPLAGPLVFFLLVQFWYVPLEERAMAKKFGQRYAEYRQAVPRWW</sequence>
<dbReference type="InterPro" id="IPR052527">
    <property type="entry name" value="Metal_cation-efflux_comp"/>
</dbReference>
<dbReference type="InterPro" id="IPR007318">
    <property type="entry name" value="Phopholipid_MeTrfase"/>
</dbReference>
<comment type="caution">
    <text evidence="6">The sequence shown here is derived from an EMBL/GenBank/DDBJ whole genome shotgun (WGS) entry which is preliminary data.</text>
</comment>
<dbReference type="RefSeq" id="WP_310319670.1">
    <property type="nucleotide sequence ID" value="NZ_JAVDWU010000008.1"/>
</dbReference>
<dbReference type="PANTHER" id="PTHR43847:SF1">
    <property type="entry name" value="BLL3993 PROTEIN"/>
    <property type="match status" value="1"/>
</dbReference>
<dbReference type="PANTHER" id="PTHR43847">
    <property type="entry name" value="BLL3993 PROTEIN"/>
    <property type="match status" value="1"/>
</dbReference>
<name>A0ABU1WR34_9BURK</name>
<accession>A0ABU1WR34</accession>
<evidence type="ECO:0000256" key="3">
    <source>
        <dbReference type="ARBA" id="ARBA00022989"/>
    </source>
</evidence>
<dbReference type="EMBL" id="JAVDWU010000008">
    <property type="protein sequence ID" value="MDR7151738.1"/>
    <property type="molecule type" value="Genomic_DNA"/>
</dbReference>
<keyword evidence="3 5" id="KW-1133">Transmembrane helix</keyword>
<evidence type="ECO:0000313" key="7">
    <source>
        <dbReference type="Proteomes" id="UP001265700"/>
    </source>
</evidence>
<organism evidence="6 7">
    <name type="scientific">Hydrogenophaga palleronii</name>
    <dbReference type="NCBI Taxonomy" id="65655"/>
    <lineage>
        <taxon>Bacteria</taxon>
        <taxon>Pseudomonadati</taxon>
        <taxon>Pseudomonadota</taxon>
        <taxon>Betaproteobacteria</taxon>
        <taxon>Burkholderiales</taxon>
        <taxon>Comamonadaceae</taxon>
        <taxon>Hydrogenophaga</taxon>
    </lineage>
</organism>
<keyword evidence="4 5" id="KW-0472">Membrane</keyword>
<protein>
    <submittedName>
        <fullName evidence="6">Protein-S-isoprenylcysteine O-methyltransferase Ste14</fullName>
    </submittedName>
</protein>
<dbReference type="Pfam" id="PF04191">
    <property type="entry name" value="PEMT"/>
    <property type="match status" value="1"/>
</dbReference>
<evidence type="ECO:0000256" key="1">
    <source>
        <dbReference type="ARBA" id="ARBA00004127"/>
    </source>
</evidence>